<name>A0ABN9M2T1_9NEOB</name>
<dbReference type="PANTHER" id="PTHR24099">
    <property type="entry name" value="E3 UBIQUITIN-PROTEIN LIGASE TRIM36-RELATED"/>
    <property type="match status" value="1"/>
</dbReference>
<protein>
    <recommendedName>
        <fullName evidence="4">B box-type domain-containing protein</fullName>
    </recommendedName>
</protein>
<dbReference type="InterPro" id="IPR003961">
    <property type="entry name" value="FN3_dom"/>
</dbReference>
<dbReference type="Proteomes" id="UP001176940">
    <property type="component" value="Unassembled WGS sequence"/>
</dbReference>
<dbReference type="EMBL" id="CAUEEQ010043719">
    <property type="protein sequence ID" value="CAJ0957382.1"/>
    <property type="molecule type" value="Genomic_DNA"/>
</dbReference>
<keyword evidence="6" id="KW-1185">Reference proteome</keyword>
<dbReference type="PANTHER" id="PTHR24099:SF18">
    <property type="entry name" value="E3 UBIQUITIN-PROTEIN LIGASE TRIM36"/>
    <property type="match status" value="1"/>
</dbReference>
<organism evidence="5 6">
    <name type="scientific">Ranitomeya imitator</name>
    <name type="common">mimic poison frog</name>
    <dbReference type="NCBI Taxonomy" id="111125"/>
    <lineage>
        <taxon>Eukaryota</taxon>
        <taxon>Metazoa</taxon>
        <taxon>Chordata</taxon>
        <taxon>Craniata</taxon>
        <taxon>Vertebrata</taxon>
        <taxon>Euteleostomi</taxon>
        <taxon>Amphibia</taxon>
        <taxon>Batrachia</taxon>
        <taxon>Anura</taxon>
        <taxon>Neobatrachia</taxon>
        <taxon>Hyloidea</taxon>
        <taxon>Dendrobatidae</taxon>
        <taxon>Dendrobatinae</taxon>
        <taxon>Ranitomeya</taxon>
    </lineage>
</organism>
<evidence type="ECO:0000256" key="3">
    <source>
        <dbReference type="PROSITE-ProRule" id="PRU00024"/>
    </source>
</evidence>
<keyword evidence="1 3" id="KW-0863">Zinc-finger</keyword>
<evidence type="ECO:0000259" key="4">
    <source>
        <dbReference type="PROSITE" id="PS50119"/>
    </source>
</evidence>
<accession>A0ABN9M2T1</accession>
<gene>
    <name evidence="5" type="ORF">RIMI_LOCUS15940118</name>
</gene>
<comment type="caution">
    <text evidence="5">The sequence shown here is derived from an EMBL/GenBank/DDBJ whole genome shotgun (WGS) entry which is preliminary data.</text>
</comment>
<dbReference type="InterPro" id="IPR013783">
    <property type="entry name" value="Ig-like_fold"/>
</dbReference>
<dbReference type="CDD" id="cd00063">
    <property type="entry name" value="FN3"/>
    <property type="match status" value="1"/>
</dbReference>
<dbReference type="InterPro" id="IPR050617">
    <property type="entry name" value="E3_ligase_FN3/SPRY"/>
</dbReference>
<dbReference type="Gene3D" id="1.20.5.170">
    <property type="match status" value="1"/>
</dbReference>
<dbReference type="Gene3D" id="2.60.40.10">
    <property type="entry name" value="Immunoglobulins"/>
    <property type="match status" value="1"/>
</dbReference>
<keyword evidence="1 3" id="KW-0479">Metal-binding</keyword>
<dbReference type="PROSITE" id="PS50119">
    <property type="entry name" value="ZF_BBOX"/>
    <property type="match status" value="1"/>
</dbReference>
<evidence type="ECO:0000313" key="5">
    <source>
        <dbReference type="EMBL" id="CAJ0957382.1"/>
    </source>
</evidence>
<dbReference type="InterPro" id="IPR000315">
    <property type="entry name" value="Znf_B-box"/>
</dbReference>
<feature type="domain" description="B box-type" evidence="4">
    <location>
        <begin position="1"/>
        <end position="28"/>
    </location>
</feature>
<dbReference type="InterPro" id="IPR036116">
    <property type="entry name" value="FN3_sf"/>
</dbReference>
<dbReference type="SUPFAM" id="SSF49265">
    <property type="entry name" value="Fibronectin type III"/>
    <property type="match status" value="1"/>
</dbReference>
<dbReference type="SUPFAM" id="SSF57845">
    <property type="entry name" value="B-box zinc-binding domain"/>
    <property type="match status" value="1"/>
</dbReference>
<keyword evidence="2" id="KW-0862">Zinc</keyword>
<evidence type="ECO:0000256" key="1">
    <source>
        <dbReference type="ARBA" id="ARBA00022771"/>
    </source>
</evidence>
<evidence type="ECO:0000256" key="2">
    <source>
        <dbReference type="ARBA" id="ARBA00022833"/>
    </source>
</evidence>
<evidence type="ECO:0000313" key="6">
    <source>
        <dbReference type="Proteomes" id="UP001176940"/>
    </source>
</evidence>
<sequence>MYCEICRRPVCHLCNLSGSHANHRVTTMTNAYKTLKEKLTKGIGYLISKESQVKTQITELEILIRRTESNGDRAVQEATYNFDKLFNILEDRKAFALLSIKSSQSSRLEKLQSQLEEYQGLLENNGLVGYAQEVLKIQKALVSLKTFHPAANSTFEDYLVDISKGEGLLKDLSFSKALEVPQINMDESRVYDNAKICWSRPNDSGFTDGYILEYRKLDKNQDPSWNEIEASCPSKVVSDLDLNSSYCFRVQHPQQRSHPPDATCPSVQLSF</sequence>
<proteinExistence type="predicted"/>
<dbReference type="Gene3D" id="3.30.160.60">
    <property type="entry name" value="Classic Zinc Finger"/>
    <property type="match status" value="1"/>
</dbReference>
<reference evidence="5" key="1">
    <citation type="submission" date="2023-07" db="EMBL/GenBank/DDBJ databases">
        <authorList>
            <person name="Stuckert A."/>
        </authorList>
    </citation>
    <scope>NUCLEOTIDE SEQUENCE</scope>
</reference>